<feature type="transmembrane region" description="Helical" evidence="7">
    <location>
        <begin position="108"/>
        <end position="127"/>
    </location>
</feature>
<feature type="transmembrane region" description="Helical" evidence="7">
    <location>
        <begin position="173"/>
        <end position="193"/>
    </location>
</feature>
<gene>
    <name evidence="9" type="ORF">NTJ_05786</name>
</gene>
<feature type="transmembrane region" description="Helical" evidence="7">
    <location>
        <begin position="483"/>
        <end position="502"/>
    </location>
</feature>
<feature type="transmembrane region" description="Helical" evidence="7">
    <location>
        <begin position="20"/>
        <end position="42"/>
    </location>
</feature>
<evidence type="ECO:0000256" key="6">
    <source>
        <dbReference type="SAM" id="MobiDB-lite"/>
    </source>
</evidence>
<dbReference type="Pfam" id="PF01490">
    <property type="entry name" value="Aa_trans"/>
    <property type="match status" value="1"/>
</dbReference>
<evidence type="ECO:0000256" key="2">
    <source>
        <dbReference type="ARBA" id="ARBA00022448"/>
    </source>
</evidence>
<protein>
    <submittedName>
        <fullName evidence="9">Vesicular inhibitory amino acid transporter</fullName>
    </submittedName>
</protein>
<keyword evidence="10" id="KW-1185">Reference proteome</keyword>
<evidence type="ECO:0000259" key="8">
    <source>
        <dbReference type="Pfam" id="PF01490"/>
    </source>
</evidence>
<evidence type="ECO:0000313" key="10">
    <source>
        <dbReference type="Proteomes" id="UP001307889"/>
    </source>
</evidence>
<evidence type="ECO:0000256" key="1">
    <source>
        <dbReference type="ARBA" id="ARBA00004370"/>
    </source>
</evidence>
<sequence>MSYDMYEPLVTNVGPAGSPGLTLFFATCCIVDLFGVFPVIALPRAIVECGWMGIPLALVIFFIQIYTAIMLGRCWLISESISPEISSKRRYPYAAIAELAYGRNAGRYVNVLLGLTIFGGSVPNLLVAAQNLQLIGLKITEYSMDFPYCYWIIILGAVCCPIMWIGSPKDLKWLGFGSVFIVLTSSALTYYCLLSSPGPDVPFIPDFNWENLAIAYGILAFQFDVHPMILTVQMDMKNKNQLGIAILLAFIDDGTLFMITTVICYNLYGTEVHYNTLQGLPASTALHVDMVLVTLQIVLSTVVGASPLFQGLEDLFDISPGLSWQRCVLRTSVVIGIVAVGEVVPRFDLIMSLIGAVLMGQLMFLVPPVVYVKLRKMQMDFSLSSQPSPAPPRRFFGYGTVGLALRPEDSALLEYHGRADVADSHPRLPSGDGTRSPSRRRMSPGLPPVSRPHTTLDSISDLFRLDAWADRPIPLTVCEKSSCFLLVLSGLVATATSTYFAVLGTLEYANFAPPCIINVTLASRLIYDQL</sequence>
<accession>A0ABN7ARI8</accession>
<feature type="transmembrane region" description="Helical" evidence="7">
    <location>
        <begin position="242"/>
        <end position="268"/>
    </location>
</feature>
<proteinExistence type="predicted"/>
<reference evidence="9 10" key="1">
    <citation type="submission" date="2023-09" db="EMBL/GenBank/DDBJ databases">
        <title>Nesidiocoris tenuis whole genome shotgun sequence.</title>
        <authorList>
            <person name="Shibata T."/>
            <person name="Shimoda M."/>
            <person name="Kobayashi T."/>
            <person name="Uehara T."/>
        </authorList>
    </citation>
    <scope>NUCLEOTIDE SEQUENCE [LARGE SCALE GENOMIC DNA]</scope>
    <source>
        <strain evidence="9 10">Japan</strain>
    </source>
</reference>
<feature type="domain" description="Amino acid transporter transmembrane" evidence="8">
    <location>
        <begin position="35"/>
        <end position="376"/>
    </location>
</feature>
<keyword evidence="4 7" id="KW-1133">Transmembrane helix</keyword>
<comment type="subcellular location">
    <subcellularLocation>
        <location evidence="1">Membrane</location>
    </subcellularLocation>
</comment>
<feature type="region of interest" description="Disordered" evidence="6">
    <location>
        <begin position="422"/>
        <end position="453"/>
    </location>
</feature>
<evidence type="ECO:0000313" key="9">
    <source>
        <dbReference type="EMBL" id="BES92977.1"/>
    </source>
</evidence>
<evidence type="ECO:0000256" key="4">
    <source>
        <dbReference type="ARBA" id="ARBA00022989"/>
    </source>
</evidence>
<feature type="transmembrane region" description="Helical" evidence="7">
    <location>
        <begin position="148"/>
        <end position="167"/>
    </location>
</feature>
<evidence type="ECO:0000256" key="3">
    <source>
        <dbReference type="ARBA" id="ARBA00022692"/>
    </source>
</evidence>
<keyword evidence="3 7" id="KW-0812">Transmembrane</keyword>
<dbReference type="PANTHER" id="PTHR48017">
    <property type="entry name" value="OS05G0424000 PROTEIN-RELATED"/>
    <property type="match status" value="1"/>
</dbReference>
<name>A0ABN7ARI8_9HEMI</name>
<feature type="transmembrane region" description="Helical" evidence="7">
    <location>
        <begin position="54"/>
        <end position="78"/>
    </location>
</feature>
<keyword evidence="5 7" id="KW-0472">Membrane</keyword>
<dbReference type="Proteomes" id="UP001307889">
    <property type="component" value="Chromosome 4"/>
</dbReference>
<evidence type="ECO:0000256" key="7">
    <source>
        <dbReference type="SAM" id="Phobius"/>
    </source>
</evidence>
<keyword evidence="2" id="KW-0813">Transport</keyword>
<feature type="transmembrane region" description="Helical" evidence="7">
    <location>
        <begin position="350"/>
        <end position="372"/>
    </location>
</feature>
<feature type="transmembrane region" description="Helical" evidence="7">
    <location>
        <begin position="288"/>
        <end position="306"/>
    </location>
</feature>
<dbReference type="InterPro" id="IPR013057">
    <property type="entry name" value="AA_transpt_TM"/>
</dbReference>
<evidence type="ECO:0000256" key="5">
    <source>
        <dbReference type="ARBA" id="ARBA00023136"/>
    </source>
</evidence>
<dbReference type="EMBL" id="AP028912">
    <property type="protein sequence ID" value="BES92977.1"/>
    <property type="molecule type" value="Genomic_DNA"/>
</dbReference>
<organism evidence="9 10">
    <name type="scientific">Nesidiocoris tenuis</name>
    <dbReference type="NCBI Taxonomy" id="355587"/>
    <lineage>
        <taxon>Eukaryota</taxon>
        <taxon>Metazoa</taxon>
        <taxon>Ecdysozoa</taxon>
        <taxon>Arthropoda</taxon>
        <taxon>Hexapoda</taxon>
        <taxon>Insecta</taxon>
        <taxon>Pterygota</taxon>
        <taxon>Neoptera</taxon>
        <taxon>Paraneoptera</taxon>
        <taxon>Hemiptera</taxon>
        <taxon>Heteroptera</taxon>
        <taxon>Panheteroptera</taxon>
        <taxon>Cimicomorpha</taxon>
        <taxon>Miridae</taxon>
        <taxon>Dicyphina</taxon>
        <taxon>Nesidiocoris</taxon>
    </lineage>
</organism>